<evidence type="ECO:0000313" key="2">
    <source>
        <dbReference type="EMBL" id="KAK8899669.1"/>
    </source>
</evidence>
<feature type="coiled-coil region" evidence="1">
    <location>
        <begin position="29"/>
        <end position="157"/>
    </location>
</feature>
<accession>A0ABR2L8I5</accession>
<gene>
    <name evidence="2" type="ORF">M9Y10_001991</name>
</gene>
<protein>
    <submittedName>
        <fullName evidence="2">Uncharacterized protein</fullName>
    </submittedName>
</protein>
<feature type="coiled-coil region" evidence="1">
    <location>
        <begin position="824"/>
        <end position="851"/>
    </location>
</feature>
<name>A0ABR2L8I5_9EUKA</name>
<feature type="coiled-coil region" evidence="1">
    <location>
        <begin position="191"/>
        <end position="429"/>
    </location>
</feature>
<comment type="caution">
    <text evidence="2">The sequence shown here is derived from an EMBL/GenBank/DDBJ whole genome shotgun (WGS) entry which is preliminary data.</text>
</comment>
<reference evidence="2 3" key="1">
    <citation type="submission" date="2024-04" db="EMBL/GenBank/DDBJ databases">
        <title>Tritrichomonas musculus Genome.</title>
        <authorList>
            <person name="Alves-Ferreira E."/>
            <person name="Grigg M."/>
            <person name="Lorenzi H."/>
            <person name="Galac M."/>
        </authorList>
    </citation>
    <scope>NUCLEOTIDE SEQUENCE [LARGE SCALE GENOMIC DNA]</scope>
    <source>
        <strain evidence="2 3">EAF2021</strain>
    </source>
</reference>
<proteinExistence type="predicted"/>
<dbReference type="EMBL" id="JAPFFF010000001">
    <property type="protein sequence ID" value="KAK8899669.1"/>
    <property type="molecule type" value="Genomic_DNA"/>
</dbReference>
<keyword evidence="3" id="KW-1185">Reference proteome</keyword>
<dbReference type="Proteomes" id="UP001470230">
    <property type="component" value="Unassembled WGS sequence"/>
</dbReference>
<evidence type="ECO:0000313" key="3">
    <source>
        <dbReference type="Proteomes" id="UP001470230"/>
    </source>
</evidence>
<evidence type="ECO:0000256" key="1">
    <source>
        <dbReference type="SAM" id="Coils"/>
    </source>
</evidence>
<organism evidence="2 3">
    <name type="scientific">Tritrichomonas musculus</name>
    <dbReference type="NCBI Taxonomy" id="1915356"/>
    <lineage>
        <taxon>Eukaryota</taxon>
        <taxon>Metamonada</taxon>
        <taxon>Parabasalia</taxon>
        <taxon>Tritrichomonadida</taxon>
        <taxon>Tritrichomonadidae</taxon>
        <taxon>Tritrichomonas</taxon>
    </lineage>
</organism>
<sequence length="1015" mass="118417">MNSDSHNREKGESDSNQSYASTIIDEAEIEQINLNNHSLFLENQSLKEQLERALKFTSELDKINAKNTNLLSQLQESNLRIDGLQTKLRIAQQKNQELEEKNKEQYISYQNLQKKSIDNEKSLNETNLKVQDHDSTIKQLNDQISAILNEKNNFIRSFNQLFISSFNSFNQIYNFIETFKNASEKEHSGNLTEKDKQISELKEQITNNQEEYEQNKKLNSALKKKNETLTKKVKAKSLQYKTVKKELNDLKASFEDQSQRFQTLAKNNEAEKDQTQNLQNIINQIQIDRKQEINKFQQIIEAKDSRIHELQERLTNPSHEEDKEYMKAIQELSSVRTEKNQIQQKFQAQLEINQKYKNKLISTSKKIQQYQKEKLILEKKIDDLIQFQSQFEIEENQLKTQLFNTIEQNKSLEQECEHLNSQLKAAAASHIEGESAYNEKQQDSLRFQSALNKIEPILQQQETEITSLAIERKKFVNIIQTQTQILTLYELYTQNQNQKILQYSSKLKNKYSDNAFFQTIESIILPELSPDSKIKINTIISNQNMNNFTKMELICREIISNLKNNNGKLIFKTSLISEITGKKYTKDTFIDFISSQMDSRLNSLPGKSLYQGTYEKRTSALKQLIDEKISMQQLIDLFSAQVIVNILCDKEITELKDQLNSSTLFIDEFHNCFGNLQISDVSNKITSLKQKVKKLKKSNSNASDSYTAELEEKCSQQKEKIHSLEENLRTVVNDATVLQNQLEIKTEQYKSLQNNYEQTQKESSNLYSKHMEELNKYESSLEKRNHDVKLLTSKLSKCTIECEEKTKALQKINDELVQNNATKEEKYQNTVLSLKDQISKLQSQMSEKEQDKRSELLQLAKIQSELKAKLTESIKVMKEQLEENQILSDKLQESLINNENNTKAFQDEINKLTLSKKAIEMQLQSITEQSKREIDVLNSQFNFTALATKTKYQEEMNSLKTKLISDRNNMILTILEEFDELSNIDIDDLNEVDFKIKIKEIAQKYKSLKFRSLCE</sequence>
<keyword evidence="1" id="KW-0175">Coiled coil</keyword>
<feature type="coiled-coil region" evidence="1">
    <location>
        <begin position="678"/>
        <end position="769"/>
    </location>
</feature>